<evidence type="ECO:0000313" key="3">
    <source>
        <dbReference type="Proteomes" id="UP000284403"/>
    </source>
</evidence>
<dbReference type="GeneID" id="40322364"/>
<dbReference type="AlphaFoldDB" id="A0A3R7RDV9"/>
<evidence type="ECO:0000313" key="2">
    <source>
        <dbReference type="EMBL" id="RNF00642.1"/>
    </source>
</evidence>
<proteinExistence type="predicted"/>
<comment type="caution">
    <text evidence="2">The sequence shown here is derived from an EMBL/GenBank/DDBJ whole genome shotgun (WGS) entry which is preliminary data.</text>
</comment>
<feature type="compositionally biased region" description="Low complexity" evidence="1">
    <location>
        <begin position="697"/>
        <end position="709"/>
    </location>
</feature>
<dbReference type="EMBL" id="MKKU01000871">
    <property type="protein sequence ID" value="RNF00642.1"/>
    <property type="molecule type" value="Genomic_DNA"/>
</dbReference>
<sequence>MGVPDFLKFAARSSPTALCRMKKGRASAPLCFDFILVDATNACQTIGLGTLAEFLMQPQLKVRRAVIFAVDAQRHRAGTSRSHRTHATVLDADVAVQRLCGELQEHYTQLATVDALRPQVLVSGRQVAGEADYKILDIQRQLVMQAFAAKEELPTFCFISEDSDVLCGAICGPAPHTVTIATKLHDTMFEMCLLRITHVLAYIAQRVDALDGTDEAEEQPPQKQQQQKQPDVANENGKGEAGEGEEILRRRKPDGPMVATGSRVLLSDSDSDLSDADEVGQVKGLPACMPVQMAQHSAQAEILQNSAIDLVFLFIVVMGNGSNVPPLVRGATKVDIQSSWKAYCRMKYSTAEFGREKEMGRSLLVLHDALARPEQQSNEIASIAVDCSLLRAILESAHYADAYARPPVEEEKERALLFLSQAVYTTLRYIIACNVHFDSALEDTFLDTRPLLEKEVVVPSLAAFLWVLGLTKKRTLYFPLVGLADEEVLSTATKGMPAVEAAVAAARCRSKHSNQNVVLEWDVGNTLLTSGAEMSRRVRLQSFCTRSKSGYCKGMVACINACAEDAVRNASDSAGHGFPQGSKSALFSRLLLAWRSTMTSFMPALGVIARNENFAVSLNESDSHKRMSGEPRSGALETQTEKDKLSYSFELRRMAPVLAGGAKEPRGGTATSAALLQALRVSYDYAKAPLSAEMSGGAAAEEGEAPSSSAERKRQKRRQSAVEAAPSAEKRPRKEGAAGGLAAGKKREGQSGKYRRPGKKERQRAKMAHDSK</sequence>
<name>A0A3R7RDV9_9TRYP</name>
<keyword evidence="3" id="KW-1185">Reference proteome</keyword>
<reference evidence="2 3" key="1">
    <citation type="journal article" date="2018" name="BMC Genomics">
        <title>Genomic comparison of Trypanosoma conorhini and Trypanosoma rangeli to Trypanosoma cruzi strains of high and low virulence.</title>
        <authorList>
            <person name="Bradwell K.R."/>
            <person name="Koparde V.N."/>
            <person name="Matveyev A.V."/>
            <person name="Serrano M.G."/>
            <person name="Alves J.M."/>
            <person name="Parikh H."/>
            <person name="Huang B."/>
            <person name="Lee V."/>
            <person name="Espinosa-Alvarez O."/>
            <person name="Ortiz P.A."/>
            <person name="Costa-Martins A.G."/>
            <person name="Teixeira M.M."/>
            <person name="Buck G.A."/>
        </authorList>
    </citation>
    <scope>NUCLEOTIDE SEQUENCE [LARGE SCALE GENOMIC DNA]</scope>
    <source>
        <strain evidence="2 3">025E</strain>
    </source>
</reference>
<feature type="region of interest" description="Disordered" evidence="1">
    <location>
        <begin position="697"/>
        <end position="772"/>
    </location>
</feature>
<feature type="compositionally biased region" description="Basic residues" evidence="1">
    <location>
        <begin position="753"/>
        <end position="766"/>
    </location>
</feature>
<accession>A0A3R7RDV9</accession>
<feature type="region of interest" description="Disordered" evidence="1">
    <location>
        <begin position="212"/>
        <end position="261"/>
    </location>
</feature>
<dbReference type="OrthoDB" id="272582at2759"/>
<organism evidence="2 3">
    <name type="scientific">Trypanosoma conorhini</name>
    <dbReference type="NCBI Taxonomy" id="83891"/>
    <lineage>
        <taxon>Eukaryota</taxon>
        <taxon>Discoba</taxon>
        <taxon>Euglenozoa</taxon>
        <taxon>Kinetoplastea</taxon>
        <taxon>Metakinetoplastina</taxon>
        <taxon>Trypanosomatida</taxon>
        <taxon>Trypanosomatidae</taxon>
        <taxon>Trypanosoma</taxon>
    </lineage>
</organism>
<feature type="region of interest" description="Disordered" evidence="1">
    <location>
        <begin position="620"/>
        <end position="641"/>
    </location>
</feature>
<gene>
    <name evidence="2" type="ORF">Tco025E_08753</name>
</gene>
<dbReference type="Proteomes" id="UP000284403">
    <property type="component" value="Unassembled WGS sequence"/>
</dbReference>
<dbReference type="RefSeq" id="XP_029224287.1">
    <property type="nucleotide sequence ID" value="XM_029375596.1"/>
</dbReference>
<evidence type="ECO:0000256" key="1">
    <source>
        <dbReference type="SAM" id="MobiDB-lite"/>
    </source>
</evidence>
<protein>
    <submittedName>
        <fullName evidence="2">Uncharacterized protein</fullName>
    </submittedName>
</protein>
<feature type="compositionally biased region" description="Low complexity" evidence="1">
    <location>
        <begin position="219"/>
        <end position="236"/>
    </location>
</feature>